<organism evidence="1 2">
    <name type="scientific">Emergomyces africanus</name>
    <dbReference type="NCBI Taxonomy" id="1955775"/>
    <lineage>
        <taxon>Eukaryota</taxon>
        <taxon>Fungi</taxon>
        <taxon>Dikarya</taxon>
        <taxon>Ascomycota</taxon>
        <taxon>Pezizomycotina</taxon>
        <taxon>Eurotiomycetes</taxon>
        <taxon>Eurotiomycetidae</taxon>
        <taxon>Onygenales</taxon>
        <taxon>Ajellomycetaceae</taxon>
        <taxon>Emergomyces</taxon>
    </lineage>
</organism>
<gene>
    <name evidence="1" type="ORF">ACJ72_08745</name>
</gene>
<evidence type="ECO:0000313" key="1">
    <source>
        <dbReference type="EMBL" id="OAX76961.1"/>
    </source>
</evidence>
<proteinExistence type="predicted"/>
<keyword evidence="2" id="KW-1185">Reference proteome</keyword>
<sequence>MIRDSIYVDAVLDDMHSTRAMIDSGCVFYGIISSHLARKLNLQCMKFPGRLIEGFDDNYQMIDRVACAALNVEEHIAKRFYFYMIKIFQGMDSPHITLEMS</sequence>
<dbReference type="AlphaFoldDB" id="A0A1B7NJD0"/>
<evidence type="ECO:0000313" key="2">
    <source>
        <dbReference type="Proteomes" id="UP000091918"/>
    </source>
</evidence>
<dbReference type="Proteomes" id="UP000091918">
    <property type="component" value="Unassembled WGS sequence"/>
</dbReference>
<dbReference type="EMBL" id="LGUA01003861">
    <property type="protein sequence ID" value="OAX76961.1"/>
    <property type="molecule type" value="Genomic_DNA"/>
</dbReference>
<comment type="caution">
    <text evidence="1">The sequence shown here is derived from an EMBL/GenBank/DDBJ whole genome shotgun (WGS) entry which is preliminary data.</text>
</comment>
<accession>A0A1B7NJD0</accession>
<protein>
    <submittedName>
        <fullName evidence="1">Uncharacterized protein</fullName>
    </submittedName>
</protein>
<name>A0A1B7NJD0_9EURO</name>
<dbReference type="OrthoDB" id="5417660at2759"/>
<reference evidence="1 2" key="1">
    <citation type="submission" date="2015-07" db="EMBL/GenBank/DDBJ databases">
        <title>Emmonsia species relationships and genome sequence.</title>
        <authorList>
            <person name="Cuomo C.A."/>
            <person name="Schwartz I.S."/>
            <person name="Kenyon C."/>
            <person name="de Hoog G.S."/>
            <person name="Govender N.P."/>
            <person name="Botha A."/>
            <person name="Moreno L."/>
            <person name="de Vries M."/>
            <person name="Munoz J.F."/>
            <person name="Stielow J.B."/>
        </authorList>
    </citation>
    <scope>NUCLEOTIDE SEQUENCE [LARGE SCALE GENOMIC DNA]</scope>
    <source>
        <strain evidence="1 2">CBS 136260</strain>
    </source>
</reference>